<dbReference type="EMBL" id="CM055109">
    <property type="protein sequence ID" value="KAJ7523740.1"/>
    <property type="molecule type" value="Genomic_DNA"/>
</dbReference>
<reference evidence="2" key="1">
    <citation type="journal article" date="2024" name="Proc. Natl. Acad. Sci. U.S.A.">
        <title>Extraordinary preservation of gene collinearity over three hundred million years revealed in homosporous lycophytes.</title>
        <authorList>
            <person name="Li C."/>
            <person name="Wickell D."/>
            <person name="Kuo L.Y."/>
            <person name="Chen X."/>
            <person name="Nie B."/>
            <person name="Liao X."/>
            <person name="Peng D."/>
            <person name="Ji J."/>
            <person name="Jenkins J."/>
            <person name="Williams M."/>
            <person name="Shu S."/>
            <person name="Plott C."/>
            <person name="Barry K."/>
            <person name="Rajasekar S."/>
            <person name="Grimwood J."/>
            <person name="Han X."/>
            <person name="Sun S."/>
            <person name="Hou Z."/>
            <person name="He W."/>
            <person name="Dai G."/>
            <person name="Sun C."/>
            <person name="Schmutz J."/>
            <person name="Leebens-Mack J.H."/>
            <person name="Li F.W."/>
            <person name="Wang L."/>
        </authorList>
    </citation>
    <scope>NUCLEOTIDE SEQUENCE [LARGE SCALE GENOMIC DNA]</scope>
    <source>
        <strain evidence="2">cv. PW_Plant_1</strain>
    </source>
</reference>
<evidence type="ECO:0000313" key="1">
    <source>
        <dbReference type="EMBL" id="KAJ7523740.1"/>
    </source>
</evidence>
<accession>A0ACC2B1Z4</accession>
<gene>
    <name evidence="1" type="ORF">O6H91_18G061000</name>
</gene>
<dbReference type="Proteomes" id="UP001162992">
    <property type="component" value="Chromosome 18"/>
</dbReference>
<name>A0ACC2B1Z4_DIPCM</name>
<keyword evidence="2" id="KW-1185">Reference proteome</keyword>
<organism evidence="1 2">
    <name type="scientific">Diphasiastrum complanatum</name>
    <name type="common">Issler's clubmoss</name>
    <name type="synonym">Lycopodium complanatum</name>
    <dbReference type="NCBI Taxonomy" id="34168"/>
    <lineage>
        <taxon>Eukaryota</taxon>
        <taxon>Viridiplantae</taxon>
        <taxon>Streptophyta</taxon>
        <taxon>Embryophyta</taxon>
        <taxon>Tracheophyta</taxon>
        <taxon>Lycopodiopsida</taxon>
        <taxon>Lycopodiales</taxon>
        <taxon>Lycopodiaceae</taxon>
        <taxon>Lycopodioideae</taxon>
        <taxon>Diphasiastrum</taxon>
    </lineage>
</organism>
<comment type="caution">
    <text evidence="1">The sequence shown here is derived from an EMBL/GenBank/DDBJ whole genome shotgun (WGS) entry which is preliminary data.</text>
</comment>
<proteinExistence type="predicted"/>
<sequence length="508" mass="56855">MESLLSAYASHSDEDDEEPKKEEEEEEGNWCLPKNREGRLESAAKRLRVVEFSFFPLPATASQSLPKPKDFGWHSQELQIPHQQYPDPASAAAAGIAPGSRYVSKRERAAAIAQQQLGSAPTHTTAILPESSASHEPPGFQGILDMNLPIHIQKRLDKARDGVSSRNHLPKEVIVRLRGHDKGVNCVRWSPTHGSLLASAGMDHVACIWKLWTEGMEQPACKVSCHTAAVKDVQWSSQGTCLLTCGFDKTSRLTDVETNCEKQIFEENQVVNTIQFHPFETDLFLSGGSKGALRLWDIRSGKVVREYFKSLGQIMDVDFSKDGKRFASTSDIAKRNASDKTIVIWDYYNQVTLSNQMLLCSIVKCHDTFQQSYIVNRLVVLTTEEVYMEPYTCPSVRFHPYEDCFIAQSNAGYIAAFSARPPFKLNKHKRFEGHQVSGFRVQCSFSPDGEYVVTGSADGCLFFYSYRSSKCLKTMKMHENVCTDVAYHPVLSSVVASCSWDGSVCVYD</sequence>
<protein>
    <submittedName>
        <fullName evidence="1">Uncharacterized protein</fullName>
    </submittedName>
</protein>
<evidence type="ECO:0000313" key="2">
    <source>
        <dbReference type="Proteomes" id="UP001162992"/>
    </source>
</evidence>